<accession>A0A316V151</accession>
<comment type="similarity">
    <text evidence="1">Belongs to the DNA mismatch repair MutL/HexB family.</text>
</comment>
<evidence type="ECO:0000313" key="3">
    <source>
        <dbReference type="EMBL" id="PWN31202.1"/>
    </source>
</evidence>
<reference evidence="3 4" key="1">
    <citation type="journal article" date="2018" name="Mol. Biol. Evol.">
        <title>Broad Genomic Sampling Reveals a Smut Pathogenic Ancestry of the Fungal Clade Ustilaginomycotina.</title>
        <authorList>
            <person name="Kijpornyongpan T."/>
            <person name="Mondo S.J."/>
            <person name="Barry K."/>
            <person name="Sandor L."/>
            <person name="Lee J."/>
            <person name="Lipzen A."/>
            <person name="Pangilinan J."/>
            <person name="LaButti K."/>
            <person name="Hainaut M."/>
            <person name="Henrissat B."/>
            <person name="Grigoriev I.V."/>
            <person name="Spatafora J.W."/>
            <person name="Aime M.C."/>
        </authorList>
    </citation>
    <scope>NUCLEOTIDE SEQUENCE [LARGE SCALE GENOMIC DNA]</scope>
    <source>
        <strain evidence="3 4">MCA 3882</strain>
    </source>
</reference>
<evidence type="ECO:0000259" key="2">
    <source>
        <dbReference type="SMART" id="SM00853"/>
    </source>
</evidence>
<dbReference type="GO" id="GO:0006298">
    <property type="term" value="P:mismatch repair"/>
    <property type="evidence" value="ECO:0007669"/>
    <property type="project" value="InterPro"/>
</dbReference>
<name>A0A316V151_9BASI</name>
<dbReference type="InterPro" id="IPR014790">
    <property type="entry name" value="MutL_C"/>
</dbReference>
<dbReference type="STRING" id="1280837.A0A316V151"/>
<dbReference type="Proteomes" id="UP000245771">
    <property type="component" value="Unassembled WGS sequence"/>
</dbReference>
<dbReference type="Gene3D" id="3.30.1540.20">
    <property type="entry name" value="MutL, C-terminal domain, dimerisation subdomain"/>
    <property type="match status" value="1"/>
</dbReference>
<dbReference type="GO" id="GO:0016887">
    <property type="term" value="F:ATP hydrolysis activity"/>
    <property type="evidence" value="ECO:0007669"/>
    <property type="project" value="InterPro"/>
</dbReference>
<dbReference type="PANTHER" id="PTHR10073:SF47">
    <property type="entry name" value="DNA MISMATCH REPAIR PROTEIN MLH3"/>
    <property type="match status" value="1"/>
</dbReference>
<sequence>MMTTSIEPLDERTSNTLTASVLYPDLASIAQAFVQNAIKNSPKSYIELRISFAPIWQIECREDGKSDRSADDDSIQNLSFLGTLCTDTCGKRRVRKGTSVDRQKSKEGNNSICLRCFFENIPVRRTSLHNRANCMAEVRKVKNTVKALSLLCPHIRIACYIQENFSDQVMRVFNFEANQDFNDRFETLYCTPEKDANLTQINVKTGKYSISGYVDLLGTSNITEQIVLINGALVRDHNRIDSGDSMISGRLHETLKKQMSDKSLEPVYVVVVRFENMQSDTKMFEHMAKSIQKSLTESKYTQKNGINSTATSIDEFQKPGSHALSTRMDYNQTGRIQGEIDRKHLVRSAPTGKRNAIATLGMRKRQALIDESAVSGFDVLHASSGLSLSDLELIGQVDDKFVACINLQTSRIVLIDQHAAHERIRYEKKLGEYISQRLTKSSGDISTIDKKVEHRLMTEVLYEDFKSAKELLQFWGIGMEETDDARTVKLISLPSLCSVEKKDEIRHLLDTLADWLRAVPARRRLDDLKVALSAQTNPAARLMISLRHAPPMIIDKVTTWSCRGAIMFNDPLTSSQCQRLLAELGQCIFPWQCAHGRPTSLIVSQLDRVQIHILNKSPIDWLSINTKSAA</sequence>
<feature type="domain" description="MutL C-terminal dimerisation" evidence="2">
    <location>
        <begin position="393"/>
        <end position="572"/>
    </location>
</feature>
<organism evidence="3 4">
    <name type="scientific">Meira miltonrushii</name>
    <dbReference type="NCBI Taxonomy" id="1280837"/>
    <lineage>
        <taxon>Eukaryota</taxon>
        <taxon>Fungi</taxon>
        <taxon>Dikarya</taxon>
        <taxon>Basidiomycota</taxon>
        <taxon>Ustilaginomycotina</taxon>
        <taxon>Exobasidiomycetes</taxon>
        <taxon>Exobasidiales</taxon>
        <taxon>Brachybasidiaceae</taxon>
        <taxon>Meira</taxon>
    </lineage>
</organism>
<keyword evidence="4" id="KW-1185">Reference proteome</keyword>
<evidence type="ECO:0000313" key="4">
    <source>
        <dbReference type="Proteomes" id="UP000245771"/>
    </source>
</evidence>
<dbReference type="GO" id="GO:0140664">
    <property type="term" value="F:ATP-dependent DNA damage sensor activity"/>
    <property type="evidence" value="ECO:0007669"/>
    <property type="project" value="InterPro"/>
</dbReference>
<dbReference type="SMART" id="SM00853">
    <property type="entry name" value="MutL_C"/>
    <property type="match status" value="1"/>
</dbReference>
<protein>
    <recommendedName>
        <fullName evidence="2">MutL C-terminal dimerisation domain-containing protein</fullName>
    </recommendedName>
</protein>
<dbReference type="GO" id="GO:0005524">
    <property type="term" value="F:ATP binding"/>
    <property type="evidence" value="ECO:0007669"/>
    <property type="project" value="InterPro"/>
</dbReference>
<dbReference type="InterPro" id="IPR038973">
    <property type="entry name" value="MutL/Mlh/Pms-like"/>
</dbReference>
<dbReference type="RefSeq" id="XP_025351504.1">
    <property type="nucleotide sequence ID" value="XM_025500601.1"/>
</dbReference>
<dbReference type="AlphaFoldDB" id="A0A316V151"/>
<dbReference type="GO" id="GO:0032300">
    <property type="term" value="C:mismatch repair complex"/>
    <property type="evidence" value="ECO:0007669"/>
    <property type="project" value="InterPro"/>
</dbReference>
<gene>
    <name evidence="3" type="ORF">FA14DRAFT_175736</name>
</gene>
<dbReference type="PANTHER" id="PTHR10073">
    <property type="entry name" value="DNA MISMATCH REPAIR PROTEIN MLH, PMS, MUTL"/>
    <property type="match status" value="1"/>
</dbReference>
<dbReference type="OrthoDB" id="429932at2759"/>
<dbReference type="Pfam" id="PF08676">
    <property type="entry name" value="MutL_C"/>
    <property type="match status" value="1"/>
</dbReference>
<dbReference type="EMBL" id="KZ819618">
    <property type="protein sequence ID" value="PWN31202.1"/>
    <property type="molecule type" value="Genomic_DNA"/>
</dbReference>
<dbReference type="InterPro" id="IPR036890">
    <property type="entry name" value="HATPase_C_sf"/>
</dbReference>
<dbReference type="Gene3D" id="3.30.565.10">
    <property type="entry name" value="Histidine kinase-like ATPase, C-terminal domain"/>
    <property type="match status" value="1"/>
</dbReference>
<evidence type="ECO:0000256" key="1">
    <source>
        <dbReference type="ARBA" id="ARBA00006082"/>
    </source>
</evidence>
<dbReference type="SUPFAM" id="SSF118116">
    <property type="entry name" value="DNA mismatch repair protein MutL"/>
    <property type="match status" value="1"/>
</dbReference>
<dbReference type="InterPro" id="IPR042120">
    <property type="entry name" value="MutL_C_dimsub"/>
</dbReference>
<proteinExistence type="inferred from homology"/>
<dbReference type="InterPro" id="IPR037198">
    <property type="entry name" value="MutL_C_sf"/>
</dbReference>
<dbReference type="GeneID" id="37022382"/>
<dbReference type="InParanoid" id="A0A316V151"/>